<feature type="region of interest" description="Disordered" evidence="2">
    <location>
        <begin position="122"/>
        <end position="144"/>
    </location>
</feature>
<dbReference type="Proteomes" id="UP001596353">
    <property type="component" value="Unassembled WGS sequence"/>
</dbReference>
<dbReference type="EMBL" id="JBHSWG010000003">
    <property type="protein sequence ID" value="MFC6761760.1"/>
    <property type="molecule type" value="Genomic_DNA"/>
</dbReference>
<dbReference type="Gene3D" id="3.50.50.60">
    <property type="entry name" value="FAD/NAD(P)-binding domain"/>
    <property type="match status" value="1"/>
</dbReference>
<keyword evidence="1 4" id="KW-0560">Oxidoreductase</keyword>
<dbReference type="Gene3D" id="3.30.9.10">
    <property type="entry name" value="D-Amino Acid Oxidase, subunit A, domain 2"/>
    <property type="match status" value="1"/>
</dbReference>
<dbReference type="GO" id="GO:0016491">
    <property type="term" value="F:oxidoreductase activity"/>
    <property type="evidence" value="ECO:0007669"/>
    <property type="project" value="UniProtKB-KW"/>
</dbReference>
<evidence type="ECO:0000313" key="5">
    <source>
        <dbReference type="Proteomes" id="UP001596353"/>
    </source>
</evidence>
<dbReference type="PANTHER" id="PTHR13847:SF281">
    <property type="entry name" value="FAD DEPENDENT OXIDOREDUCTASE DOMAIN-CONTAINING PROTEIN"/>
    <property type="match status" value="1"/>
</dbReference>
<evidence type="ECO:0000313" key="4">
    <source>
        <dbReference type="EMBL" id="MFC6761760.1"/>
    </source>
</evidence>
<comment type="caution">
    <text evidence="4">The sequence shown here is derived from an EMBL/GenBank/DDBJ whole genome shotgun (WGS) entry which is preliminary data.</text>
</comment>
<dbReference type="InterPro" id="IPR036188">
    <property type="entry name" value="FAD/NAD-bd_sf"/>
</dbReference>
<proteinExistence type="predicted"/>
<keyword evidence="5" id="KW-1185">Reference proteome</keyword>
<dbReference type="Pfam" id="PF01266">
    <property type="entry name" value="DAO"/>
    <property type="match status" value="1"/>
</dbReference>
<reference evidence="5" key="1">
    <citation type="journal article" date="2019" name="Int. J. Syst. Evol. Microbiol.">
        <title>The Global Catalogue of Microorganisms (GCM) 10K type strain sequencing project: providing services to taxonomists for standard genome sequencing and annotation.</title>
        <authorList>
            <consortium name="The Broad Institute Genomics Platform"/>
            <consortium name="The Broad Institute Genome Sequencing Center for Infectious Disease"/>
            <person name="Wu L."/>
            <person name="Ma J."/>
        </authorList>
    </citation>
    <scope>NUCLEOTIDE SEQUENCE [LARGE SCALE GENOMIC DNA]</scope>
    <source>
        <strain evidence="5">CCUG 66188</strain>
    </source>
</reference>
<feature type="domain" description="FAD dependent oxidoreductase" evidence="3">
    <location>
        <begin position="3"/>
        <end position="128"/>
    </location>
</feature>
<dbReference type="EC" id="1.-.-.-" evidence="4"/>
<name>A0ABW2B7P1_9RHOB</name>
<accession>A0ABW2B7P1</accession>
<evidence type="ECO:0000256" key="1">
    <source>
        <dbReference type="ARBA" id="ARBA00023002"/>
    </source>
</evidence>
<organism evidence="4 5">
    <name type="scientific">Sulfitobacter porphyrae</name>
    <dbReference type="NCBI Taxonomy" id="1246864"/>
    <lineage>
        <taxon>Bacteria</taxon>
        <taxon>Pseudomonadati</taxon>
        <taxon>Pseudomonadota</taxon>
        <taxon>Alphaproteobacteria</taxon>
        <taxon>Rhodobacterales</taxon>
        <taxon>Roseobacteraceae</taxon>
        <taxon>Sulfitobacter</taxon>
    </lineage>
</organism>
<sequence>MGKYVHGLASAAARHGAHLHENSPVTGIRRLNGQAHRLTTPRGSVNARQVLLATGTSAVGPLSWFRRRIVPVGAFLIVTEPLSREQLDALVPGRRNATDTRNFVSYFRVTPDNRLLFGGAPGLPDPTPGRMSKAAPSCGAPWSRSSRTLPIPGSIIAGAGWSI</sequence>
<evidence type="ECO:0000256" key="2">
    <source>
        <dbReference type="SAM" id="MobiDB-lite"/>
    </source>
</evidence>
<evidence type="ECO:0000259" key="3">
    <source>
        <dbReference type="Pfam" id="PF01266"/>
    </source>
</evidence>
<protein>
    <submittedName>
        <fullName evidence="4">NAD(P)/FAD-dependent oxidoreductase</fullName>
        <ecNumber evidence="4">1.-.-.-</ecNumber>
    </submittedName>
</protein>
<dbReference type="SUPFAM" id="SSF51905">
    <property type="entry name" value="FAD/NAD(P)-binding domain"/>
    <property type="match status" value="1"/>
</dbReference>
<gene>
    <name evidence="4" type="ORF">ACFQFQ_23430</name>
</gene>
<dbReference type="InterPro" id="IPR006076">
    <property type="entry name" value="FAD-dep_OxRdtase"/>
</dbReference>
<dbReference type="PANTHER" id="PTHR13847">
    <property type="entry name" value="SARCOSINE DEHYDROGENASE-RELATED"/>
    <property type="match status" value="1"/>
</dbReference>